<evidence type="ECO:0000313" key="5">
    <source>
        <dbReference type="EMBL" id="OTI64809.1"/>
    </source>
</evidence>
<dbReference type="PATRIC" id="fig|287.1725.peg.2950"/>
<reference evidence="4" key="1">
    <citation type="journal article" date="1999" name="Microbiology">
        <title>Functional analysis of genes responsible for the synthesis of the B-band O antigen of Pseudomonas aeruginosa serotype O6 lipopolysaccharide.</title>
        <authorList>
            <person name="Belanger M."/>
            <person name="Burrows L.L."/>
            <person name="Lam J.S."/>
        </authorList>
    </citation>
    <scope>NUCLEOTIDE SEQUENCE</scope>
    <source>
        <strain evidence="4">IATS O6</strain>
    </source>
</reference>
<feature type="domain" description="NAD-dependent epimerase/dehydratase" evidence="3">
    <location>
        <begin position="6"/>
        <end position="230"/>
    </location>
</feature>
<dbReference type="Proteomes" id="UP000194857">
    <property type="component" value="Unassembled WGS sequence"/>
</dbReference>
<proteinExistence type="inferred from homology"/>
<evidence type="ECO:0000256" key="1">
    <source>
        <dbReference type="ARBA" id="ARBA00005125"/>
    </source>
</evidence>
<accession>A0A1S1C6D1</accession>
<dbReference type="InterPro" id="IPR036291">
    <property type="entry name" value="NAD(P)-bd_dom_sf"/>
</dbReference>
<dbReference type="CDD" id="cd05232">
    <property type="entry name" value="UDP_G4E_4_SDR_e"/>
    <property type="match status" value="1"/>
</dbReference>
<accession>Q9RHC9</accession>
<dbReference type="Pfam" id="PF01370">
    <property type="entry name" value="Epimerase"/>
    <property type="match status" value="1"/>
</dbReference>
<protein>
    <submittedName>
        <fullName evidence="5">NAD-dependent dehydratase</fullName>
    </submittedName>
    <submittedName>
        <fullName evidence="4">WbpV</fullName>
    </submittedName>
</protein>
<dbReference type="EMBL" id="AF035937">
    <property type="protein sequence ID" value="AAF23991.1"/>
    <property type="molecule type" value="Genomic_DNA"/>
</dbReference>
<evidence type="ECO:0000313" key="6">
    <source>
        <dbReference type="Proteomes" id="UP000194857"/>
    </source>
</evidence>
<reference evidence="5 6" key="2">
    <citation type="submission" date="2017-05" db="EMBL/GenBank/DDBJ databases">
        <authorList>
            <person name="Song R."/>
            <person name="Chenine A.L."/>
            <person name="Ruprecht R.M."/>
        </authorList>
    </citation>
    <scope>NUCLEOTIDE SEQUENCE [LARGE SCALE GENOMIC DNA]</scope>
    <source>
        <strain evidence="5 6">S567_C10_BS</strain>
    </source>
</reference>
<dbReference type="Gene3D" id="3.40.50.720">
    <property type="entry name" value="NAD(P)-binding Rossmann-like Domain"/>
    <property type="match status" value="1"/>
</dbReference>
<dbReference type="BioCyc" id="MetaCyc:MONOMER-18153"/>
<dbReference type="AlphaFoldDB" id="Q9RHC9"/>
<comment type="pathway">
    <text evidence="1">Bacterial outer membrane biogenesis; LPS O-antigen biosynthesis.</text>
</comment>
<sequence length="320" mass="34554">MTRHNVLVTGATGFIGAALVNSLCSSGQYKVWAGCRRRGGAWPRGVTPLLLGELGSSVVWDAESAIDTVVHCAARVHVMSETASDPLVEFRKANVQGTLDLAREAVSRGVRRFIFISSIKVNGEGTEPGRPYTADSPPNPVDPYGVSKREAEQALLDLAEETGLEVVIIRPVLVYGPGVKANVQTMMRWLKRGVPLPLGAIHNRRSLVSLDNLVDLIITCIEHPAAVGQVFLVSDGEDLSTTELLRRMGRALGAPARLLPVPASWIGAAAKVLNRQAFARRLCGSLQVDIMKTRQVLGWTPPVGVDQALEKTARSFLDRQ</sequence>
<dbReference type="RefSeq" id="WP_016253165.1">
    <property type="nucleotide sequence ID" value="NZ_AP024513.1"/>
</dbReference>
<gene>
    <name evidence="4" type="primary">wbpV</name>
    <name evidence="5" type="ORF">CAZ10_03250</name>
</gene>
<evidence type="ECO:0000256" key="2">
    <source>
        <dbReference type="ARBA" id="ARBA00007637"/>
    </source>
</evidence>
<dbReference type="EMBL" id="NFFZ01000002">
    <property type="protein sequence ID" value="OTI64809.1"/>
    <property type="molecule type" value="Genomic_DNA"/>
</dbReference>
<organism evidence="4">
    <name type="scientific">Pseudomonas aeruginosa</name>
    <dbReference type="NCBI Taxonomy" id="287"/>
    <lineage>
        <taxon>Bacteria</taxon>
        <taxon>Pseudomonadati</taxon>
        <taxon>Pseudomonadota</taxon>
        <taxon>Gammaproteobacteria</taxon>
        <taxon>Pseudomonadales</taxon>
        <taxon>Pseudomonadaceae</taxon>
        <taxon>Pseudomonas</taxon>
    </lineage>
</organism>
<dbReference type="eggNOG" id="COG0451">
    <property type="taxonomic scope" value="Bacteria"/>
</dbReference>
<comment type="similarity">
    <text evidence="2">Belongs to the NAD(P)-dependent epimerase/dehydratase family.</text>
</comment>
<evidence type="ECO:0000259" key="3">
    <source>
        <dbReference type="Pfam" id="PF01370"/>
    </source>
</evidence>
<name>Q9RHC9_PSEAI</name>
<dbReference type="PANTHER" id="PTHR43000">
    <property type="entry name" value="DTDP-D-GLUCOSE 4,6-DEHYDRATASE-RELATED"/>
    <property type="match status" value="1"/>
</dbReference>
<evidence type="ECO:0000313" key="4">
    <source>
        <dbReference type="EMBL" id="AAF23991.1"/>
    </source>
</evidence>
<dbReference type="SUPFAM" id="SSF51735">
    <property type="entry name" value="NAD(P)-binding Rossmann-fold domains"/>
    <property type="match status" value="1"/>
</dbReference>
<dbReference type="InterPro" id="IPR001509">
    <property type="entry name" value="Epimerase_deHydtase"/>
</dbReference>